<protein>
    <submittedName>
        <fullName evidence="1">Uncharacterized protein</fullName>
    </submittedName>
</protein>
<reference evidence="1 2" key="1">
    <citation type="journal article" date="2017" name="BMC Genomics">
        <title>Three novel Pseudomonas phages isolated from composting provide insights into the evolution and diversity of tailed phages.</title>
        <authorList>
            <person name="Amgarten D."/>
            <person name="Martins L.F."/>
            <person name="Lombardi K.C."/>
            <person name="Antunes L.P."/>
            <person name="de Souza A.P.S."/>
            <person name="Nicastro G.G."/>
            <person name="Kitajima E.W."/>
            <person name="Quaggio R.B."/>
            <person name="Upton C."/>
            <person name="Setubal J.C."/>
            <person name="da Silva A.M."/>
        </authorList>
    </citation>
    <scope>NUCLEOTIDE SEQUENCE [LARGE SCALE GENOMIC DNA]</scope>
</reference>
<accession>A0A1L2C9E3</accession>
<evidence type="ECO:0000313" key="1">
    <source>
        <dbReference type="EMBL" id="AMD43517.1"/>
    </source>
</evidence>
<proteinExistence type="predicted"/>
<dbReference type="Proteomes" id="UP000225746">
    <property type="component" value="Segment"/>
</dbReference>
<dbReference type="EMBL" id="KU356691">
    <property type="protein sequence ID" value="AMD43517.1"/>
    <property type="molecule type" value="Genomic_DNA"/>
</dbReference>
<gene>
    <name evidence="1" type="ORF">ZC08_048</name>
</gene>
<name>A0A1L2C9E3_9CAUD</name>
<organism evidence="1 2">
    <name type="scientific">Pseudomonas phage ZC08</name>
    <dbReference type="NCBI Taxonomy" id="1622116"/>
    <lineage>
        <taxon>Viruses</taxon>
        <taxon>Duplodnaviria</taxon>
        <taxon>Heunggongvirae</taxon>
        <taxon>Uroviricota</taxon>
        <taxon>Caudoviricetes</taxon>
        <taxon>Schitoviridae</taxon>
        <taxon>Zicotriavirus</taxon>
        <taxon>Zicotriavirus ZC08</taxon>
    </lineage>
</organism>
<sequence>MSKVIRFKDDGSYSLLDMKTFSKFVLSKRTSHTEEYFKYVWRSKVYKSLWFTTDSQAHQQIKLISLSELPEFVRALIVIYDI</sequence>
<keyword evidence="2" id="KW-1185">Reference proteome</keyword>
<evidence type="ECO:0000313" key="2">
    <source>
        <dbReference type="Proteomes" id="UP000225746"/>
    </source>
</evidence>